<reference evidence="2" key="1">
    <citation type="journal article" date="2021" name="Proc. Natl. Acad. Sci. U.S.A.">
        <title>Three genomes in the algal genus Volvox reveal the fate of a haploid sex-determining region after a transition to homothallism.</title>
        <authorList>
            <person name="Yamamoto K."/>
            <person name="Hamaji T."/>
            <person name="Kawai-Toyooka H."/>
            <person name="Matsuzaki R."/>
            <person name="Takahashi F."/>
            <person name="Nishimura Y."/>
            <person name="Kawachi M."/>
            <person name="Noguchi H."/>
            <person name="Minakuchi Y."/>
            <person name="Umen J.G."/>
            <person name="Toyoda A."/>
            <person name="Nozaki H."/>
        </authorList>
    </citation>
    <scope>NUCLEOTIDE SEQUENCE</scope>
    <source>
        <strain evidence="2">NIES-3786</strain>
    </source>
</reference>
<evidence type="ECO:0000313" key="3">
    <source>
        <dbReference type="Proteomes" id="UP000747110"/>
    </source>
</evidence>
<feature type="compositionally biased region" description="Low complexity" evidence="1">
    <location>
        <begin position="524"/>
        <end position="537"/>
    </location>
</feature>
<dbReference type="EMBL" id="BNCP01000032">
    <property type="protein sequence ID" value="GIL85237.1"/>
    <property type="molecule type" value="Genomic_DNA"/>
</dbReference>
<evidence type="ECO:0000256" key="1">
    <source>
        <dbReference type="SAM" id="MobiDB-lite"/>
    </source>
</evidence>
<organism evidence="2 3">
    <name type="scientific">Volvox reticuliferus</name>
    <dbReference type="NCBI Taxonomy" id="1737510"/>
    <lineage>
        <taxon>Eukaryota</taxon>
        <taxon>Viridiplantae</taxon>
        <taxon>Chlorophyta</taxon>
        <taxon>core chlorophytes</taxon>
        <taxon>Chlorophyceae</taxon>
        <taxon>CS clade</taxon>
        <taxon>Chlamydomonadales</taxon>
        <taxon>Volvocaceae</taxon>
        <taxon>Volvox</taxon>
    </lineage>
</organism>
<dbReference type="OrthoDB" id="10560876at2759"/>
<feature type="non-terminal residue" evidence="2">
    <location>
        <position position="1"/>
    </location>
</feature>
<evidence type="ECO:0000313" key="2">
    <source>
        <dbReference type="EMBL" id="GIL85237.1"/>
    </source>
</evidence>
<accession>A0A8J4CL00</accession>
<dbReference type="InterPro" id="IPR052972">
    <property type="entry name" value="Sacsin_chaperone_reg"/>
</dbReference>
<dbReference type="PANTHER" id="PTHR15600:SF42">
    <property type="entry name" value="SACSIN"/>
    <property type="match status" value="1"/>
</dbReference>
<feature type="region of interest" description="Disordered" evidence="1">
    <location>
        <begin position="516"/>
        <end position="537"/>
    </location>
</feature>
<dbReference type="PANTHER" id="PTHR15600">
    <property type="entry name" value="SACSIN"/>
    <property type="match status" value="1"/>
</dbReference>
<feature type="compositionally biased region" description="Low complexity" evidence="1">
    <location>
        <begin position="856"/>
        <end position="887"/>
    </location>
</feature>
<feature type="region of interest" description="Disordered" evidence="1">
    <location>
        <begin position="833"/>
        <end position="887"/>
    </location>
</feature>
<dbReference type="Proteomes" id="UP000747110">
    <property type="component" value="Unassembled WGS sequence"/>
</dbReference>
<proteinExistence type="predicted"/>
<keyword evidence="3" id="KW-1185">Reference proteome</keyword>
<comment type="caution">
    <text evidence="2">The sequence shown here is derived from an EMBL/GenBank/DDBJ whole genome shotgun (WGS) entry which is preliminary data.</text>
</comment>
<sequence length="887" mass="89491">TSVGGAAAAAAVGSRGGAAASASASATNTSAGVMARELLLQASLVALDPDRPRPDFNAAAAVARQRSGGGPAALKALALAFGRSLGRGANHDNPKHYLYPLELHVLAHNALLMPDNEPAVSEAPPPPPSGGSVLGLPSGVATIQGNTLYRERWLVSSCHDLDGVAPIAAAAATGSSGRPELVAAAAVCIGRDDQRNLFPVSGLYAPVYLPPTAAMASAGAVAASGSALGHMPFLVAGHFYLSRRGGKHIVPPFGRVDGGSGGAAGAAATPDVIATADGGGAAAGNPVSSSSAAAAVASPSLLPHLQHRCEHNRRTLDLAAAAWQDLAMYFCSFDNYNGPRERLYDIFPDMALATVAASRCGAADETALYCERQMYGGAARLPLWRLRTGRFVHLPEGCFLQPTTEGLGPAAMGFMARQLPLFDVPWVIKQHLEGADVHGLRTVSPAVVRPLLKNLGRRQGGAGASGGGSFGAGKVSWPGLTVLEATELLLFCSADLACETPASAATSAAAAAATAGTGAGGRGQTAAPAVAPPTSGAVSVPGSSVGGLLDELTFQVRNVVGELVGPALYDQLRQQALGMLGDGAAVQQPTTTAPGPVTAAAAAAPAAPAAAAASTPQQPRFHNARLQDCRGLPVPTAAGGIEALGTGALLVAPPLSALPAGPSTLLPPNRAAEFVHADCVCKMAEFFKEPQYRARLSLRLYSLADLARHLRTALPPGWDQPMPLAAASAPQQPQPQQLTNPCVGPSDLGRAWDGGVGGQGDSPSGLWLWQLWALVNGLLDSAWEWQIGASGRGDGGDARLDPLQDWPLLPVLGSGPGAGVLLPIRHRRLVICLPSTSPPPQRPDDGKEGGGGGKGTAAAASPSAAESGPVVAAGPLPALSDLAPALP</sequence>
<gene>
    <name evidence="2" type="ORF">Vretifemale_13845</name>
</gene>
<name>A0A8J4CL00_9CHLO</name>
<dbReference type="GO" id="GO:0030544">
    <property type="term" value="F:Hsp70 protein binding"/>
    <property type="evidence" value="ECO:0007669"/>
    <property type="project" value="TreeGrafter"/>
</dbReference>
<feature type="non-terminal residue" evidence="2">
    <location>
        <position position="887"/>
    </location>
</feature>
<protein>
    <submittedName>
        <fullName evidence="2">Uncharacterized protein</fullName>
    </submittedName>
</protein>
<dbReference type="AlphaFoldDB" id="A0A8J4CL00"/>